<dbReference type="EMBL" id="MK072261">
    <property type="protein sequence ID" value="AYV81169.1"/>
    <property type="molecule type" value="Genomic_DNA"/>
</dbReference>
<proteinExistence type="predicted"/>
<name>A0A3G5A6T5_9VIRU</name>
<keyword evidence="1" id="KW-0812">Transmembrane</keyword>
<keyword evidence="1" id="KW-0472">Membrane</keyword>
<evidence type="ECO:0000313" key="2">
    <source>
        <dbReference type="EMBL" id="AYV81169.1"/>
    </source>
</evidence>
<evidence type="ECO:0000256" key="1">
    <source>
        <dbReference type="SAM" id="Phobius"/>
    </source>
</evidence>
<sequence>MVEGEILCTCCKTPVGDGSDLIISPCYCVPGKKYMHLDCITGKCEDCKFKYIIIKQSDAHRSKIRLLQCYYYAGSLVLWLGIVFYTLSD</sequence>
<reference evidence="2" key="1">
    <citation type="submission" date="2018-10" db="EMBL/GenBank/DDBJ databases">
        <title>Hidden diversity of soil giant viruses.</title>
        <authorList>
            <person name="Schulz F."/>
            <person name="Alteio L."/>
            <person name="Goudeau D."/>
            <person name="Ryan E.M."/>
            <person name="Malmstrom R.R."/>
            <person name="Blanchard J."/>
            <person name="Woyke T."/>
        </authorList>
    </citation>
    <scope>NUCLEOTIDE SEQUENCE</scope>
    <source>
        <strain evidence="2">HAV1</strain>
    </source>
</reference>
<organism evidence="2">
    <name type="scientific">Harvfovirus sp</name>
    <dbReference type="NCBI Taxonomy" id="2487768"/>
    <lineage>
        <taxon>Viruses</taxon>
        <taxon>Varidnaviria</taxon>
        <taxon>Bamfordvirae</taxon>
        <taxon>Nucleocytoviricota</taxon>
        <taxon>Megaviricetes</taxon>
        <taxon>Imitervirales</taxon>
        <taxon>Mimiviridae</taxon>
        <taxon>Klosneuvirinae</taxon>
    </lineage>
</organism>
<accession>A0A3G5A6T5</accession>
<feature type="transmembrane region" description="Helical" evidence="1">
    <location>
        <begin position="69"/>
        <end position="87"/>
    </location>
</feature>
<keyword evidence="1" id="KW-1133">Transmembrane helix</keyword>
<protein>
    <submittedName>
        <fullName evidence="2">Uncharacterized protein</fullName>
    </submittedName>
</protein>
<gene>
    <name evidence="2" type="ORF">Harvfovirus19_14</name>
</gene>